<evidence type="ECO:0000256" key="1">
    <source>
        <dbReference type="SAM" id="SignalP"/>
    </source>
</evidence>
<name>A0A6N8JFX8_9BACT</name>
<accession>A0A6N8JFX8</accession>
<dbReference type="EMBL" id="WRXO01000010">
    <property type="protein sequence ID" value="MVT44215.1"/>
    <property type="molecule type" value="Genomic_DNA"/>
</dbReference>
<gene>
    <name evidence="2" type="ORF">GO495_26710</name>
</gene>
<proteinExistence type="predicted"/>
<reference evidence="2 3" key="1">
    <citation type="submission" date="2019-12" db="EMBL/GenBank/DDBJ databases">
        <title>The draft genomic sequence of strain Chitinophaga oryziterrae JCM 16595.</title>
        <authorList>
            <person name="Zhang X."/>
        </authorList>
    </citation>
    <scope>NUCLEOTIDE SEQUENCE [LARGE SCALE GENOMIC DNA]</scope>
    <source>
        <strain evidence="2 3">JCM 16595</strain>
    </source>
</reference>
<dbReference type="Proteomes" id="UP000468388">
    <property type="component" value="Unassembled WGS sequence"/>
</dbReference>
<dbReference type="AlphaFoldDB" id="A0A6N8JFX8"/>
<evidence type="ECO:0000313" key="3">
    <source>
        <dbReference type="Proteomes" id="UP000468388"/>
    </source>
</evidence>
<organism evidence="2 3">
    <name type="scientific">Chitinophaga oryziterrae</name>
    <dbReference type="NCBI Taxonomy" id="1031224"/>
    <lineage>
        <taxon>Bacteria</taxon>
        <taxon>Pseudomonadati</taxon>
        <taxon>Bacteroidota</taxon>
        <taxon>Chitinophagia</taxon>
        <taxon>Chitinophagales</taxon>
        <taxon>Chitinophagaceae</taxon>
        <taxon>Chitinophaga</taxon>
    </lineage>
</organism>
<dbReference type="OrthoDB" id="1121756at2"/>
<dbReference type="RefSeq" id="WP_157303013.1">
    <property type="nucleotide sequence ID" value="NZ_BAAAZB010000021.1"/>
</dbReference>
<keyword evidence="3" id="KW-1185">Reference proteome</keyword>
<comment type="caution">
    <text evidence="2">The sequence shown here is derived from an EMBL/GenBank/DDBJ whole genome shotgun (WGS) entry which is preliminary data.</text>
</comment>
<protein>
    <submittedName>
        <fullName evidence="2">Uncharacterized protein</fullName>
    </submittedName>
</protein>
<evidence type="ECO:0000313" key="2">
    <source>
        <dbReference type="EMBL" id="MVT44215.1"/>
    </source>
</evidence>
<dbReference type="PROSITE" id="PS51257">
    <property type="entry name" value="PROKAR_LIPOPROTEIN"/>
    <property type="match status" value="1"/>
</dbReference>
<sequence length="164" mass="17797">MKHLTLATLCLVAALFTISCKTQSAASTTQSISKGSVKGNWIVTDIRFEGIPAHSKVTVFDQAAFGCFKGSQWVLPSNANGSYTLSSTDDGCSTATQPIVWSLYKQNGVDMFQFKKVGTGLKAKNVTDGYRVEISSLSNTTMEWKASVNYEDKTGAIIYTLQRS</sequence>
<feature type="signal peptide" evidence="1">
    <location>
        <begin position="1"/>
        <end position="25"/>
    </location>
</feature>
<feature type="chain" id="PRO_5027010719" evidence="1">
    <location>
        <begin position="26"/>
        <end position="164"/>
    </location>
</feature>
<keyword evidence="1" id="KW-0732">Signal</keyword>